<dbReference type="GO" id="GO:0005778">
    <property type="term" value="C:peroxisomal membrane"/>
    <property type="evidence" value="ECO:0007669"/>
    <property type="project" value="EnsemblFungi"/>
</dbReference>
<feature type="domain" description="ABC transmembrane type-1" evidence="11">
    <location>
        <begin position="214"/>
        <end position="445"/>
    </location>
</feature>
<dbReference type="InterPro" id="IPR017871">
    <property type="entry name" value="ABC_transporter-like_CS"/>
</dbReference>
<evidence type="ECO:0000256" key="6">
    <source>
        <dbReference type="ARBA" id="ARBA00022989"/>
    </source>
</evidence>
<keyword evidence="2" id="KW-0813">Transport</keyword>
<feature type="coiled-coil region" evidence="8">
    <location>
        <begin position="840"/>
        <end position="867"/>
    </location>
</feature>
<dbReference type="GO" id="GO:0043190">
    <property type="term" value="C:ATP-binding cassette (ABC) transporter complex"/>
    <property type="evidence" value="ECO:0007669"/>
    <property type="project" value="EnsemblFungi"/>
</dbReference>
<dbReference type="eggNOG" id="KOG0064">
    <property type="taxonomic scope" value="Eukaryota"/>
</dbReference>
<keyword evidence="13" id="KW-1185">Reference proteome</keyword>
<dbReference type="GO" id="GO:0042758">
    <property type="term" value="P:long-chain fatty acid catabolic process"/>
    <property type="evidence" value="ECO:0007669"/>
    <property type="project" value="EnsemblFungi"/>
</dbReference>
<dbReference type="GO" id="GO:0005524">
    <property type="term" value="F:ATP binding"/>
    <property type="evidence" value="ECO:0007669"/>
    <property type="project" value="UniProtKB-KW"/>
</dbReference>
<dbReference type="GO" id="GO:0015916">
    <property type="term" value="P:fatty-acyl-CoA transport"/>
    <property type="evidence" value="ECO:0007669"/>
    <property type="project" value="EnsemblFungi"/>
</dbReference>
<dbReference type="PROSITE" id="PS50893">
    <property type="entry name" value="ABC_TRANSPORTER_2"/>
    <property type="match status" value="1"/>
</dbReference>
<dbReference type="HOGENOM" id="CLU_007587_1_1_1"/>
<dbReference type="InterPro" id="IPR036640">
    <property type="entry name" value="ABC1_TM_sf"/>
</dbReference>
<dbReference type="GO" id="GO:0016887">
    <property type="term" value="F:ATP hydrolysis activity"/>
    <property type="evidence" value="ECO:0007669"/>
    <property type="project" value="InterPro"/>
</dbReference>
<feature type="transmembrane region" description="Helical" evidence="9">
    <location>
        <begin position="207"/>
        <end position="226"/>
    </location>
</feature>
<dbReference type="OrthoDB" id="422637at2759"/>
<dbReference type="PANTHER" id="PTHR11384">
    <property type="entry name" value="ATP-BINDING CASSETTE, SUB-FAMILY D MEMBER"/>
    <property type="match status" value="1"/>
</dbReference>
<feature type="transmembrane region" description="Helical" evidence="9">
    <location>
        <begin position="246"/>
        <end position="267"/>
    </location>
</feature>
<evidence type="ECO:0000256" key="8">
    <source>
        <dbReference type="SAM" id="Coils"/>
    </source>
</evidence>
<dbReference type="Pfam" id="PF06472">
    <property type="entry name" value="ABC_membrane_2"/>
    <property type="match status" value="1"/>
</dbReference>
<evidence type="ECO:0000256" key="9">
    <source>
        <dbReference type="SAM" id="Phobius"/>
    </source>
</evidence>
<dbReference type="InterPro" id="IPR003439">
    <property type="entry name" value="ABC_transporter-like_ATP-bd"/>
</dbReference>
<keyword evidence="5" id="KW-0067">ATP-binding</keyword>
<dbReference type="PROSITE" id="PS50929">
    <property type="entry name" value="ABC_TM1F"/>
    <property type="match status" value="1"/>
</dbReference>
<evidence type="ECO:0000313" key="12">
    <source>
        <dbReference type="EMBL" id="CCK67986.1"/>
    </source>
</evidence>
<dbReference type="InterPro" id="IPR011527">
    <property type="entry name" value="ABC1_TM_dom"/>
</dbReference>
<dbReference type="SUPFAM" id="SSF52540">
    <property type="entry name" value="P-loop containing nucleoside triphosphate hydrolases"/>
    <property type="match status" value="1"/>
</dbReference>
<evidence type="ECO:0008006" key="14">
    <source>
        <dbReference type="Google" id="ProtNLM"/>
    </source>
</evidence>
<evidence type="ECO:0000256" key="5">
    <source>
        <dbReference type="ARBA" id="ARBA00022840"/>
    </source>
</evidence>
<evidence type="ECO:0000256" key="7">
    <source>
        <dbReference type="ARBA" id="ARBA00023136"/>
    </source>
</evidence>
<sequence>MVHDSSSNSVRARLTNAVLDMHLHCIGLKLQDIRLRSYVKVLFRHLLALTKSPLSHPRHKRRAQIILLSLVFTALTTVSGVSYAGWNIFNRLYSFYKYSWRRGGPFLLRRTRSQLQLVTGARIMYIKEGEDAVQSASHGVEENNGETKRKKIFIPPKDEDLYEHDKFLFKNAETERGKLSTIFYSKFLNQMSVLSKILIPSMFDKNALLLTLQIFFLVMRTWLSLFVARLDGQIVKDIIAGKRRKFLIDLVIWFLIALPASYTNSAIKFLQRKLSLNFRVNLTRYIHDMYLDKRLAFYKVTFDSKATSSVIKNIDNSITNDITRFSDATCSVFANIAKPVIDLIFFSVYLRDNLGTFGVSGIFINYFITGYILKSYTPPLGKLSSASSAADGNYYNYHLNMINNNEEISFYQGTEVEKKKVFQLYDTLMDRMLNISKKKFNYTMIEDYILKYTWSGLGYVFASIPIVFSTGSSNEGREQNNMKDFIVNKRLMLSLADAGSRLMHSMKDISQLTGYTNRIFNLLCILHRVHSVDFNYGAATKLMDDPADTNATSRHLLSKMKSPEKEEVISGTVQRKFRGIRLENIDIMIPSVRGKSGIKLIKKLTFQIPPHLDQLSSKTSSLQDITSMSNIPLPFLSGQASSLLILGPNGCGKSSIQRIIAEIWPIYNKNGLLSKPDSSSLLCIPQKPYFTRGGTFRDQIIYPMSSDEFFDNGFKDKVLVWILSEVHLDYLLKRAPGWSYLDEVTEWKDVLSGGEKQRMNFARILFHKPKFIVLDEATNAISADMEDYLFNMLKKFRFSFITISQRPSLIKYHDMLLEIADRDGKWQLQTLGTDEAITTIDHEIEELQIKLQKVEEWKKQRDELQQKLTIL</sequence>
<dbReference type="GeneID" id="34523621"/>
<dbReference type="GO" id="GO:0042760">
    <property type="term" value="P:very long-chain fatty acid catabolic process"/>
    <property type="evidence" value="ECO:0007669"/>
    <property type="project" value="EnsemblFungi"/>
</dbReference>
<feature type="domain" description="ABC transporter" evidence="10">
    <location>
        <begin position="610"/>
        <end position="856"/>
    </location>
</feature>
<dbReference type="InterPro" id="IPR003593">
    <property type="entry name" value="AAA+_ATPase"/>
</dbReference>
<evidence type="ECO:0000256" key="1">
    <source>
        <dbReference type="ARBA" id="ARBA00008575"/>
    </source>
</evidence>
<dbReference type="OMA" id="IHDMYLD"/>
<reference evidence="13" key="2">
    <citation type="submission" date="2012-08" db="EMBL/GenBank/DDBJ databases">
        <title>Genome sequence of Kazachstania naganishii.</title>
        <authorList>
            <person name="Gordon J.L."/>
            <person name="Armisen D."/>
            <person name="Proux-Wera E."/>
            <person name="OhEigeartaigh S.S."/>
            <person name="Byrne K.P."/>
            <person name="Wolfe K.H."/>
        </authorList>
    </citation>
    <scope>NUCLEOTIDE SEQUENCE [LARGE SCALE GENOMIC DNA]</scope>
    <source>
        <strain evidence="13">ATCC MYA-139 / BCRC 22969 / CBS 8797 / CCRC 22969 / KCTC 17520 / NBRC 10181 / NCYC 3082</strain>
    </source>
</reference>
<dbReference type="Pfam" id="PF00005">
    <property type="entry name" value="ABC_tran"/>
    <property type="match status" value="1"/>
</dbReference>
<evidence type="ECO:0000313" key="13">
    <source>
        <dbReference type="Proteomes" id="UP000006310"/>
    </source>
</evidence>
<evidence type="ECO:0000259" key="11">
    <source>
        <dbReference type="PROSITE" id="PS50929"/>
    </source>
</evidence>
<dbReference type="GO" id="GO:0007031">
    <property type="term" value="P:peroxisome organization"/>
    <property type="evidence" value="ECO:0007669"/>
    <property type="project" value="TreeGrafter"/>
</dbReference>
<dbReference type="GO" id="GO:0140359">
    <property type="term" value="F:ABC-type transporter activity"/>
    <property type="evidence" value="ECO:0007669"/>
    <property type="project" value="InterPro"/>
</dbReference>
<dbReference type="SMART" id="SM00382">
    <property type="entry name" value="AAA"/>
    <property type="match status" value="1"/>
</dbReference>
<reference evidence="12 13" key="1">
    <citation type="journal article" date="2011" name="Proc. Natl. Acad. Sci. U.S.A.">
        <title>Evolutionary erosion of yeast sex chromosomes by mating-type switching accidents.</title>
        <authorList>
            <person name="Gordon J.L."/>
            <person name="Armisen D."/>
            <person name="Proux-Wera E."/>
            <person name="Oheigeartaigh S.S."/>
            <person name="Byrne K.P."/>
            <person name="Wolfe K.H."/>
        </authorList>
    </citation>
    <scope>NUCLEOTIDE SEQUENCE [LARGE SCALE GENOMIC DNA]</scope>
    <source>
        <strain evidence="13">ATCC MYA-139 / BCRC 22969 / CBS 8797 / CCRC 22969 / KCTC 17520 / NBRC 10181 / NCYC 3082</strain>
    </source>
</reference>
<keyword evidence="6 9" id="KW-1133">Transmembrane helix</keyword>
<dbReference type="RefSeq" id="XP_022462232.1">
    <property type="nucleotide sequence ID" value="XM_022607285.1"/>
</dbReference>
<organism evidence="12 13">
    <name type="scientific">Huiozyma naganishii (strain ATCC MYA-139 / BCRC 22969 / CBS 8797 / KCTC 17520 / NBRC 10181 / NCYC 3082 / Yp74L-3)</name>
    <name type="common">Yeast</name>
    <name type="synonym">Kazachstania naganishii</name>
    <dbReference type="NCBI Taxonomy" id="1071383"/>
    <lineage>
        <taxon>Eukaryota</taxon>
        <taxon>Fungi</taxon>
        <taxon>Dikarya</taxon>
        <taxon>Ascomycota</taxon>
        <taxon>Saccharomycotina</taxon>
        <taxon>Saccharomycetes</taxon>
        <taxon>Saccharomycetales</taxon>
        <taxon>Saccharomycetaceae</taxon>
        <taxon>Huiozyma</taxon>
    </lineage>
</organism>
<dbReference type="GO" id="GO:0006635">
    <property type="term" value="P:fatty acid beta-oxidation"/>
    <property type="evidence" value="ECO:0007669"/>
    <property type="project" value="EnsemblFungi"/>
</dbReference>
<dbReference type="AlphaFoldDB" id="J7S3I3"/>
<dbReference type="GO" id="GO:0015910">
    <property type="term" value="P:long-chain fatty acid import into peroxisome"/>
    <property type="evidence" value="ECO:0007669"/>
    <property type="project" value="EnsemblFungi"/>
</dbReference>
<dbReference type="KEGG" id="kng:KNAG_0A02980"/>
<dbReference type="GO" id="GO:0015867">
    <property type="term" value="P:ATP transport"/>
    <property type="evidence" value="ECO:0007669"/>
    <property type="project" value="EnsemblFungi"/>
</dbReference>
<dbReference type="PROSITE" id="PS00211">
    <property type="entry name" value="ABC_TRANSPORTER_1"/>
    <property type="match status" value="1"/>
</dbReference>
<dbReference type="Gene3D" id="3.40.50.300">
    <property type="entry name" value="P-loop containing nucleotide triphosphate hydrolases"/>
    <property type="match status" value="1"/>
</dbReference>
<evidence type="ECO:0000259" key="10">
    <source>
        <dbReference type="PROSITE" id="PS50893"/>
    </source>
</evidence>
<dbReference type="GO" id="GO:0005324">
    <property type="term" value="F:long-chain fatty acid transmembrane transporter activity"/>
    <property type="evidence" value="ECO:0007669"/>
    <property type="project" value="EnsemblFungi"/>
</dbReference>
<keyword evidence="8" id="KW-0175">Coiled coil</keyword>
<keyword evidence="4" id="KW-0547">Nucleotide-binding</keyword>
<dbReference type="Gene3D" id="1.20.1560.10">
    <property type="entry name" value="ABC transporter type 1, transmembrane domain"/>
    <property type="match status" value="1"/>
</dbReference>
<proteinExistence type="inferred from homology"/>
<evidence type="ECO:0000256" key="4">
    <source>
        <dbReference type="ARBA" id="ARBA00022741"/>
    </source>
</evidence>
<feature type="transmembrane region" description="Helical" evidence="9">
    <location>
        <begin position="65"/>
        <end position="86"/>
    </location>
</feature>
<evidence type="ECO:0000256" key="2">
    <source>
        <dbReference type="ARBA" id="ARBA00022448"/>
    </source>
</evidence>
<keyword evidence="7 9" id="KW-0472">Membrane</keyword>
<dbReference type="Proteomes" id="UP000006310">
    <property type="component" value="Chromosome 1"/>
</dbReference>
<dbReference type="CDD" id="cd03223">
    <property type="entry name" value="ABCD_peroxisomal_ALDP"/>
    <property type="match status" value="1"/>
</dbReference>
<name>J7S3I3_HUIN7</name>
<keyword evidence="3 9" id="KW-0812">Transmembrane</keyword>
<dbReference type="STRING" id="1071383.J7S3I3"/>
<dbReference type="InterPro" id="IPR050835">
    <property type="entry name" value="ABC_transporter_sub-D"/>
</dbReference>
<dbReference type="SUPFAM" id="SSF90123">
    <property type="entry name" value="ABC transporter transmembrane region"/>
    <property type="match status" value="1"/>
</dbReference>
<comment type="similarity">
    <text evidence="1">Belongs to the ABC transporter superfamily. ABCD family. Peroxisomal fatty acyl CoA transporter (TC 3.A.1.203) subfamily.</text>
</comment>
<dbReference type="PANTHER" id="PTHR11384:SF67">
    <property type="entry name" value="ATP-BINDING CASSETTE SUB-FAMILY D MEMBER 1"/>
    <property type="match status" value="1"/>
</dbReference>
<evidence type="ECO:0000256" key="3">
    <source>
        <dbReference type="ARBA" id="ARBA00022692"/>
    </source>
</evidence>
<dbReference type="InterPro" id="IPR027417">
    <property type="entry name" value="P-loop_NTPase"/>
</dbReference>
<protein>
    <recommendedName>
        <fullName evidence="14">ABC transporter domain-containing protein</fullName>
    </recommendedName>
</protein>
<gene>
    <name evidence="12" type="primary">KNAG0A02980</name>
    <name evidence="12" type="ordered locus">KNAG_0A02980</name>
</gene>
<dbReference type="EMBL" id="HE978314">
    <property type="protein sequence ID" value="CCK67986.1"/>
    <property type="molecule type" value="Genomic_DNA"/>
</dbReference>
<accession>J7S3I3</accession>